<dbReference type="PANTHER" id="PTHR24111">
    <property type="entry name" value="LEUCINE-RICH REPEAT-CONTAINING PROTEIN 34"/>
    <property type="match status" value="1"/>
</dbReference>
<dbReference type="CTD" id="20326848"/>
<gene>
    <name evidence="2" type="ORF">T265_12680</name>
</gene>
<dbReference type="InterPro" id="IPR032675">
    <property type="entry name" value="LRR_dom_sf"/>
</dbReference>
<dbReference type="KEGG" id="ovi:T265_12680"/>
<dbReference type="InterPro" id="IPR001611">
    <property type="entry name" value="Leu-rich_rpt"/>
</dbReference>
<evidence type="ECO:0000256" key="1">
    <source>
        <dbReference type="ARBA" id="ARBA00022737"/>
    </source>
</evidence>
<dbReference type="InterPro" id="IPR052201">
    <property type="entry name" value="LRR-containing_regulator"/>
</dbReference>
<dbReference type="STRING" id="6198.A0A075A443"/>
<dbReference type="Proteomes" id="UP000054324">
    <property type="component" value="Unassembled WGS sequence"/>
</dbReference>
<dbReference type="EMBL" id="KL596628">
    <property type="protein sequence ID" value="KER33052.1"/>
    <property type="molecule type" value="Genomic_DNA"/>
</dbReference>
<organism evidence="2 3">
    <name type="scientific">Opisthorchis viverrini</name>
    <name type="common">Southeast Asian liver fluke</name>
    <dbReference type="NCBI Taxonomy" id="6198"/>
    <lineage>
        <taxon>Eukaryota</taxon>
        <taxon>Metazoa</taxon>
        <taxon>Spiralia</taxon>
        <taxon>Lophotrochozoa</taxon>
        <taxon>Platyhelminthes</taxon>
        <taxon>Trematoda</taxon>
        <taxon>Digenea</taxon>
        <taxon>Opisthorchiida</taxon>
        <taxon>Opisthorchiata</taxon>
        <taxon>Opisthorchiidae</taxon>
        <taxon>Opisthorchis</taxon>
    </lineage>
</organism>
<dbReference type="SMART" id="SM00368">
    <property type="entry name" value="LRR_RI"/>
    <property type="match status" value="8"/>
</dbReference>
<dbReference type="OrthoDB" id="272549at2759"/>
<evidence type="ECO:0000313" key="3">
    <source>
        <dbReference type="Proteomes" id="UP000054324"/>
    </source>
</evidence>
<evidence type="ECO:0008006" key="4">
    <source>
        <dbReference type="Google" id="ProtNLM"/>
    </source>
</evidence>
<dbReference type="Pfam" id="PF13516">
    <property type="entry name" value="LRR_6"/>
    <property type="match status" value="5"/>
</dbReference>
<dbReference type="Gene3D" id="3.80.10.10">
    <property type="entry name" value="Ribonuclease Inhibitor"/>
    <property type="match status" value="3"/>
</dbReference>
<accession>A0A075A443</accession>
<protein>
    <recommendedName>
        <fullName evidence="4">Leucine Rich repeat-containing domain protein</fullName>
    </recommendedName>
</protein>
<feature type="non-terminal residue" evidence="2">
    <location>
        <position position="1"/>
    </location>
</feature>
<dbReference type="RefSeq" id="XP_009163207.1">
    <property type="nucleotide sequence ID" value="XM_009164943.1"/>
</dbReference>
<name>A0A075A443_OPIVI</name>
<keyword evidence="3" id="KW-1185">Reference proteome</keyword>
<dbReference type="SUPFAM" id="SSF52047">
    <property type="entry name" value="RNI-like"/>
    <property type="match status" value="1"/>
</dbReference>
<dbReference type="AlphaFoldDB" id="A0A075A443"/>
<dbReference type="GeneID" id="20326848"/>
<sequence length="501" mass="55817">LSGTDFFPNASKQIGQAPTEDFTPVFEQCGWKVIRTRSSVAPERTHAIEEQAGLNLNLGAIRNSSNIPSNAVLRICQTNVMETVDVKTNLSVLSELEDAYSKCLDGEETPASEFIRSMIRREYERDLEDEKLLAIYLKLCGNNRHMGAVRLEDRDIKPICTALLLKPCITMLDLRYNRIKDEGAAIIASFLTDDRLLQELNLVGNDITEIGAACIATALRTNNVLLVLKMTGNPIGSTGGLRLAQALQVNRTLEFIDLGECDQTITSCIAFATMLHQNKTIKSLNLNRQLLWTLQEEPTVHIAEMLCINNTLRELHLSKVDMRDFGAKRLADALERNHMLELLDISANRVARDGAIALSRVVMANCSLVILDLAFNRIQCAGAKALATALITNTRLKVLAVQFCELRGPGLCALAESLVTNSTLTNIYIWGNEHDESTCIAYSNLLETGRLVPECTDVRPYVVDGRVYLALLDHDNTYRLYRFSVPWWKGFAPKDRSVALF</sequence>
<keyword evidence="1" id="KW-0677">Repeat</keyword>
<proteinExistence type="predicted"/>
<dbReference type="PANTHER" id="PTHR24111:SF0">
    <property type="entry name" value="LEUCINE-RICH REPEAT-CONTAINING PROTEIN"/>
    <property type="match status" value="1"/>
</dbReference>
<evidence type="ECO:0000313" key="2">
    <source>
        <dbReference type="EMBL" id="KER33052.1"/>
    </source>
</evidence>
<reference evidence="2 3" key="1">
    <citation type="submission" date="2013-11" db="EMBL/GenBank/DDBJ databases">
        <title>Opisthorchis viverrini - life in the bile duct.</title>
        <authorList>
            <person name="Young N.D."/>
            <person name="Nagarajan N."/>
            <person name="Lin S.J."/>
            <person name="Korhonen P.K."/>
            <person name="Jex A.R."/>
            <person name="Hall R.S."/>
            <person name="Safavi-Hemami H."/>
            <person name="Kaewkong W."/>
            <person name="Bertrand D."/>
            <person name="Gao S."/>
            <person name="Seet Q."/>
            <person name="Wongkham S."/>
            <person name="Teh B.T."/>
            <person name="Wongkham C."/>
            <person name="Intapan P.M."/>
            <person name="Maleewong W."/>
            <person name="Yang X."/>
            <person name="Hu M."/>
            <person name="Wang Z."/>
            <person name="Hofmann A."/>
            <person name="Sternberg P.W."/>
            <person name="Tan P."/>
            <person name="Wang J."/>
            <person name="Gasser R.B."/>
        </authorList>
    </citation>
    <scope>NUCLEOTIDE SEQUENCE [LARGE SCALE GENOMIC DNA]</scope>
</reference>